<dbReference type="PROSITE" id="PS50157">
    <property type="entry name" value="ZINC_FINGER_C2H2_2"/>
    <property type="match status" value="1"/>
</dbReference>
<keyword evidence="1" id="KW-0863">Zinc-finger</keyword>
<protein>
    <recommendedName>
        <fullName evidence="2">C2H2-type domain-containing protein</fullName>
    </recommendedName>
</protein>
<gene>
    <name evidence="3" type="ORF">EV421DRAFT_1777311</name>
</gene>
<keyword evidence="1" id="KW-0862">Zinc</keyword>
<dbReference type="InterPro" id="IPR013087">
    <property type="entry name" value="Znf_C2H2_type"/>
</dbReference>
<proteinExistence type="predicted"/>
<evidence type="ECO:0000256" key="1">
    <source>
        <dbReference type="PROSITE-ProRule" id="PRU00042"/>
    </source>
</evidence>
<dbReference type="EMBL" id="JAUEPT010000007">
    <property type="protein sequence ID" value="KAK0449861.1"/>
    <property type="molecule type" value="Genomic_DNA"/>
</dbReference>
<evidence type="ECO:0000313" key="4">
    <source>
        <dbReference type="Proteomes" id="UP001175226"/>
    </source>
</evidence>
<dbReference type="Gene3D" id="3.30.160.60">
    <property type="entry name" value="Classic Zinc Finger"/>
    <property type="match status" value="1"/>
</dbReference>
<accession>A0AA39JXY8</accession>
<dbReference type="Proteomes" id="UP001175226">
    <property type="component" value="Unassembled WGS sequence"/>
</dbReference>
<organism evidence="3 4">
    <name type="scientific">Armillaria borealis</name>
    <dbReference type="NCBI Taxonomy" id="47425"/>
    <lineage>
        <taxon>Eukaryota</taxon>
        <taxon>Fungi</taxon>
        <taxon>Dikarya</taxon>
        <taxon>Basidiomycota</taxon>
        <taxon>Agaricomycotina</taxon>
        <taxon>Agaricomycetes</taxon>
        <taxon>Agaricomycetidae</taxon>
        <taxon>Agaricales</taxon>
        <taxon>Marasmiineae</taxon>
        <taxon>Physalacriaceae</taxon>
        <taxon>Armillaria</taxon>
    </lineage>
</organism>
<comment type="caution">
    <text evidence="3">The sequence shown here is derived from an EMBL/GenBank/DDBJ whole genome shotgun (WGS) entry which is preliminary data.</text>
</comment>
<dbReference type="AlphaFoldDB" id="A0AA39JXY8"/>
<keyword evidence="4" id="KW-1185">Reference proteome</keyword>
<keyword evidence="1" id="KW-0479">Metal-binding</keyword>
<name>A0AA39JXY8_9AGAR</name>
<dbReference type="GO" id="GO:0008270">
    <property type="term" value="F:zinc ion binding"/>
    <property type="evidence" value="ECO:0007669"/>
    <property type="project" value="UniProtKB-KW"/>
</dbReference>
<dbReference type="PROSITE" id="PS00028">
    <property type="entry name" value="ZINC_FINGER_C2H2_1"/>
    <property type="match status" value="1"/>
</dbReference>
<sequence length="169" mass="18684">MPMDSGSGSYSQANIDVGLLQLFGIGILEYSHLSMQRPSSGHVGGHHYDETNSTQTSGYHTPGHQTNDNELVICDFTEQCKLSFLPSASELQQHINEYHPELKCVGGGKITCPREGTTVTPTNFIRHVLNKHFGVFKVQCKICAKSISRADNLERHNSKYHSGTQRGKP</sequence>
<evidence type="ECO:0000259" key="2">
    <source>
        <dbReference type="PROSITE" id="PS50157"/>
    </source>
</evidence>
<feature type="domain" description="C2H2-type" evidence="2">
    <location>
        <begin position="138"/>
        <end position="166"/>
    </location>
</feature>
<reference evidence="3" key="1">
    <citation type="submission" date="2023-06" db="EMBL/GenBank/DDBJ databases">
        <authorList>
            <consortium name="Lawrence Berkeley National Laboratory"/>
            <person name="Ahrendt S."/>
            <person name="Sahu N."/>
            <person name="Indic B."/>
            <person name="Wong-Bajracharya J."/>
            <person name="Merenyi Z."/>
            <person name="Ke H.-M."/>
            <person name="Monk M."/>
            <person name="Kocsube S."/>
            <person name="Drula E."/>
            <person name="Lipzen A."/>
            <person name="Balint B."/>
            <person name="Henrissat B."/>
            <person name="Andreopoulos B."/>
            <person name="Martin F.M."/>
            <person name="Harder C.B."/>
            <person name="Rigling D."/>
            <person name="Ford K.L."/>
            <person name="Foster G.D."/>
            <person name="Pangilinan J."/>
            <person name="Papanicolaou A."/>
            <person name="Barry K."/>
            <person name="LaButti K."/>
            <person name="Viragh M."/>
            <person name="Koriabine M."/>
            <person name="Yan M."/>
            <person name="Riley R."/>
            <person name="Champramary S."/>
            <person name="Plett K.L."/>
            <person name="Tsai I.J."/>
            <person name="Slot J."/>
            <person name="Sipos G."/>
            <person name="Plett J."/>
            <person name="Nagy L.G."/>
            <person name="Grigoriev I.V."/>
        </authorList>
    </citation>
    <scope>NUCLEOTIDE SEQUENCE</scope>
    <source>
        <strain evidence="3">FPL87.14</strain>
    </source>
</reference>
<evidence type="ECO:0000313" key="3">
    <source>
        <dbReference type="EMBL" id="KAK0449861.1"/>
    </source>
</evidence>